<proteinExistence type="predicted"/>
<dbReference type="AlphaFoldDB" id="A0A0K1EB25"/>
<organism evidence="3 4">
    <name type="scientific">Chondromyces crocatus</name>
    <dbReference type="NCBI Taxonomy" id="52"/>
    <lineage>
        <taxon>Bacteria</taxon>
        <taxon>Pseudomonadati</taxon>
        <taxon>Myxococcota</taxon>
        <taxon>Polyangia</taxon>
        <taxon>Polyangiales</taxon>
        <taxon>Polyangiaceae</taxon>
        <taxon>Chondromyces</taxon>
    </lineage>
</organism>
<name>A0A0K1EB25_CHOCO</name>
<keyword evidence="1" id="KW-0732">Signal</keyword>
<dbReference type="KEGG" id="ccro:CMC5_019250"/>
<dbReference type="PROSITE" id="PS51257">
    <property type="entry name" value="PROKAR_LIPOPROTEIN"/>
    <property type="match status" value="1"/>
</dbReference>
<evidence type="ECO:0000313" key="3">
    <source>
        <dbReference type="EMBL" id="AKT37783.1"/>
    </source>
</evidence>
<feature type="domain" description="VWFA" evidence="2">
    <location>
        <begin position="125"/>
        <end position="326"/>
    </location>
</feature>
<dbReference type="PATRIC" id="fig|52.7.peg.2072"/>
<keyword evidence="4" id="KW-1185">Reference proteome</keyword>
<feature type="chain" id="PRO_5005459166" description="VWFA domain-containing protein" evidence="1">
    <location>
        <begin position="27"/>
        <end position="404"/>
    </location>
</feature>
<sequence length="404" mass="42272">MNRCSKFLRHACSGFLGLLSMGAVLASTVQGCTSEIAASPCETTFAAECGKSCLDDNGCAAGLHCSAGACTAECTEGGSECQAGITCSPRGRCGDDLGGSGFGDPGGPGDHCPSVNVTFGQVTPTVMLLIDQSGSMNDNFGGDGSRWNVLYDALMNTQNGVVSTLSDEIRFGLALYTSRDGFQGGTCPMITQVDAALGNYESIRQRYQNARPDDETPTGESIDKIVDYLKTVDEAGPRMILLATDGMPDTCAVPNPQNGEPEAIAAARRAHGEGIKTVVLSVGPDVALNHLQDMANAGAGIQNGQASAPYYQALNQTSLIDAFKQIIGGVRACVFTLDGVVTTDDPAQGEVLLDGERLTYNDPDGWRLNNASELELVGNACRRVQEDAQSIKITFPCGTVEVIQ</sequence>
<protein>
    <recommendedName>
        <fullName evidence="2">VWFA domain-containing protein</fullName>
    </recommendedName>
</protein>
<evidence type="ECO:0000313" key="4">
    <source>
        <dbReference type="Proteomes" id="UP000067626"/>
    </source>
</evidence>
<dbReference type="Gene3D" id="3.40.50.410">
    <property type="entry name" value="von Willebrand factor, type A domain"/>
    <property type="match status" value="1"/>
</dbReference>
<dbReference type="Pfam" id="PF00092">
    <property type="entry name" value="VWA"/>
    <property type="match status" value="1"/>
</dbReference>
<gene>
    <name evidence="3" type="ORF">CMC5_019250</name>
</gene>
<dbReference type="InterPro" id="IPR036465">
    <property type="entry name" value="vWFA_dom_sf"/>
</dbReference>
<dbReference type="RefSeq" id="WP_169796491.1">
    <property type="nucleotide sequence ID" value="NZ_CP012159.1"/>
</dbReference>
<dbReference type="SMART" id="SM00327">
    <property type="entry name" value="VWA"/>
    <property type="match status" value="1"/>
</dbReference>
<dbReference type="InterPro" id="IPR002035">
    <property type="entry name" value="VWF_A"/>
</dbReference>
<evidence type="ECO:0000256" key="1">
    <source>
        <dbReference type="SAM" id="SignalP"/>
    </source>
</evidence>
<feature type="signal peptide" evidence="1">
    <location>
        <begin position="1"/>
        <end position="26"/>
    </location>
</feature>
<accession>A0A0K1EB25</accession>
<dbReference type="Proteomes" id="UP000067626">
    <property type="component" value="Chromosome"/>
</dbReference>
<dbReference type="SUPFAM" id="SSF53300">
    <property type="entry name" value="vWA-like"/>
    <property type="match status" value="1"/>
</dbReference>
<dbReference type="PROSITE" id="PS50234">
    <property type="entry name" value="VWFA"/>
    <property type="match status" value="1"/>
</dbReference>
<evidence type="ECO:0000259" key="2">
    <source>
        <dbReference type="PROSITE" id="PS50234"/>
    </source>
</evidence>
<dbReference type="EMBL" id="CP012159">
    <property type="protein sequence ID" value="AKT37783.1"/>
    <property type="molecule type" value="Genomic_DNA"/>
</dbReference>
<dbReference type="CDD" id="cd00198">
    <property type="entry name" value="vWFA"/>
    <property type="match status" value="1"/>
</dbReference>
<reference evidence="3 4" key="1">
    <citation type="submission" date="2015-07" db="EMBL/GenBank/DDBJ databases">
        <title>Genome analysis of myxobacterium Chondromyces crocatus Cm c5 reveals a high potential for natural compound synthesis and the genetic basis for the loss of fruiting body formation.</title>
        <authorList>
            <person name="Zaburannyi N."/>
            <person name="Bunk B."/>
            <person name="Maier J."/>
            <person name="Overmann J."/>
            <person name="Mueller R."/>
        </authorList>
    </citation>
    <scope>NUCLEOTIDE SEQUENCE [LARGE SCALE GENOMIC DNA]</scope>
    <source>
        <strain evidence="3 4">Cm c5</strain>
    </source>
</reference>